<dbReference type="PANTHER" id="PTHR24228">
    <property type="entry name" value="B2 BRADYKININ RECEPTOR/ANGIOTENSIN II RECEPTOR"/>
    <property type="match status" value="1"/>
</dbReference>
<evidence type="ECO:0000256" key="6">
    <source>
        <dbReference type="ARBA" id="ARBA00023136"/>
    </source>
</evidence>
<feature type="domain" description="G-protein coupled receptors family 1 profile" evidence="10">
    <location>
        <begin position="212"/>
        <end position="456"/>
    </location>
</feature>
<dbReference type="PANTHER" id="PTHR24228:SF74">
    <property type="entry name" value="G-PROTEIN COUPLED RECEPTORS FAMILY 1 PROFILE DOMAIN-CONTAINING PROTEIN"/>
    <property type="match status" value="1"/>
</dbReference>
<proteinExistence type="predicted"/>
<dbReference type="AlphaFoldDB" id="A0A0L8I2Q1"/>
<feature type="transmembrane region" description="Helical" evidence="9">
    <location>
        <begin position="403"/>
        <end position="424"/>
    </location>
</feature>
<evidence type="ECO:0000256" key="1">
    <source>
        <dbReference type="ARBA" id="ARBA00004651"/>
    </source>
</evidence>
<feature type="transmembrane region" description="Helical" evidence="9">
    <location>
        <begin position="270"/>
        <end position="298"/>
    </location>
</feature>
<evidence type="ECO:0000259" key="10">
    <source>
        <dbReference type="PROSITE" id="PS50262"/>
    </source>
</evidence>
<dbReference type="PRINTS" id="PR00237">
    <property type="entry name" value="GPCRRHODOPSN"/>
</dbReference>
<evidence type="ECO:0000256" key="4">
    <source>
        <dbReference type="ARBA" id="ARBA00022989"/>
    </source>
</evidence>
<feature type="transmembrane region" description="Helical" evidence="9">
    <location>
        <begin position="436"/>
        <end position="456"/>
    </location>
</feature>
<keyword evidence="6 9" id="KW-0472">Membrane</keyword>
<dbReference type="GO" id="GO:0005886">
    <property type="term" value="C:plasma membrane"/>
    <property type="evidence" value="ECO:0007669"/>
    <property type="project" value="UniProtKB-SubCell"/>
</dbReference>
<dbReference type="SUPFAM" id="SSF81321">
    <property type="entry name" value="Family A G protein-coupled receptor-like"/>
    <property type="match status" value="1"/>
</dbReference>
<evidence type="ECO:0000256" key="5">
    <source>
        <dbReference type="ARBA" id="ARBA00023040"/>
    </source>
</evidence>
<name>A0A0L8I2Q1_OCTBM</name>
<feature type="transmembrane region" description="Helical" evidence="9">
    <location>
        <begin position="194"/>
        <end position="220"/>
    </location>
</feature>
<evidence type="ECO:0000256" key="2">
    <source>
        <dbReference type="ARBA" id="ARBA00022475"/>
    </source>
</evidence>
<comment type="subcellular location">
    <subcellularLocation>
        <location evidence="1">Cell membrane</location>
        <topology evidence="1">Multi-pass membrane protein</topology>
    </subcellularLocation>
</comment>
<dbReference type="OrthoDB" id="10044919at2759"/>
<dbReference type="STRING" id="37653.A0A0L8I2Q1"/>
<keyword evidence="8" id="KW-0807">Transducer</keyword>
<dbReference type="EMBL" id="KQ416681">
    <property type="protein sequence ID" value="KOF95792.1"/>
    <property type="molecule type" value="Genomic_DNA"/>
</dbReference>
<keyword evidence="3 9" id="KW-0812">Transmembrane</keyword>
<protein>
    <recommendedName>
        <fullName evidence="10">G-protein coupled receptors family 1 profile domain-containing protein</fullName>
    </recommendedName>
</protein>
<dbReference type="InterPro" id="IPR017452">
    <property type="entry name" value="GPCR_Rhodpsn_7TM"/>
</dbReference>
<dbReference type="GO" id="GO:0004930">
    <property type="term" value="F:G protein-coupled receptor activity"/>
    <property type="evidence" value="ECO:0007669"/>
    <property type="project" value="UniProtKB-KW"/>
</dbReference>
<evidence type="ECO:0000313" key="11">
    <source>
        <dbReference type="EMBL" id="KOF95792.1"/>
    </source>
</evidence>
<keyword evidence="5" id="KW-0297">G-protein coupled receptor</keyword>
<evidence type="ECO:0000256" key="8">
    <source>
        <dbReference type="ARBA" id="ARBA00023224"/>
    </source>
</evidence>
<evidence type="ECO:0000256" key="9">
    <source>
        <dbReference type="SAM" id="Phobius"/>
    </source>
</evidence>
<dbReference type="CDD" id="cd00637">
    <property type="entry name" value="7tm_classA_rhodopsin-like"/>
    <property type="match status" value="1"/>
</dbReference>
<accession>A0A0L8I2Q1</accession>
<evidence type="ECO:0000256" key="3">
    <source>
        <dbReference type="ARBA" id="ARBA00022692"/>
    </source>
</evidence>
<keyword evidence="2" id="KW-1003">Cell membrane</keyword>
<feature type="transmembrane region" description="Helical" evidence="9">
    <location>
        <begin position="232"/>
        <end position="258"/>
    </location>
</feature>
<dbReference type="InterPro" id="IPR000276">
    <property type="entry name" value="GPCR_Rhodpsn"/>
</dbReference>
<sequence length="510" mass="56000">MHVYIHANYIYFYKSPMMTVCATTQFQIIVPLSSRYNNTPGVCKAAVLEKGDRKEGKSKEARVGVGRRFGVGGYCRGGRGNRGEERKGTGAWLQRSRVGGSGGGEVGAFRMGRLLGSDEVGGGGGGFASDVAVLVGGGASSTVTLDNSHNVVAAVSGGVVGVRDDSGSSFMDDGNFWKALSTNQTSEEIIPSGILYAGGVVMLLATVAGLCGNLVILAALWNRKHMKNIINIFVTSLCINDLMNLLLNNAMVTVSYFFRSWPSNLLHCESLAHFTVLLMGCSLWHTGLIAVHRFLVVVCNQFYMTMSKNIYTAFVLTFSRVVPLCFLLNPDLGNMVKYEPKLLRCLIKEEFVLFKTLVSVVLMIIPSILVIVCYVAIFIKSYIASAALRSSQNSEWLRREIQITKMFGIVFLVIYVGYIPYGIIRSIDRQLQYSGSVYAVITVLYAVANTVNPLIYGAMDKRIYRACVNMFCTSKRQVQIQEQVQLHSQRNELADTGLNNINETKKISSC</sequence>
<feature type="transmembrane region" description="Helical" evidence="9">
    <location>
        <begin position="310"/>
        <end position="329"/>
    </location>
</feature>
<dbReference type="KEGG" id="obi:106884447"/>
<keyword evidence="7" id="KW-0675">Receptor</keyword>
<feature type="transmembrane region" description="Helical" evidence="9">
    <location>
        <begin position="357"/>
        <end position="383"/>
    </location>
</feature>
<keyword evidence="4 9" id="KW-1133">Transmembrane helix</keyword>
<evidence type="ECO:0000256" key="7">
    <source>
        <dbReference type="ARBA" id="ARBA00023170"/>
    </source>
</evidence>
<dbReference type="Pfam" id="PF00001">
    <property type="entry name" value="7tm_1"/>
    <property type="match status" value="1"/>
</dbReference>
<gene>
    <name evidence="11" type="ORF">OCBIM_22037185mg</name>
</gene>
<reference evidence="11" key="1">
    <citation type="submission" date="2015-07" db="EMBL/GenBank/DDBJ databases">
        <title>MeaNS - Measles Nucleotide Surveillance Program.</title>
        <authorList>
            <person name="Tran T."/>
            <person name="Druce J."/>
        </authorList>
    </citation>
    <scope>NUCLEOTIDE SEQUENCE</scope>
    <source>
        <strain evidence="11">UCB-OBI-ISO-001</strain>
        <tissue evidence="11">Gonad</tissue>
    </source>
</reference>
<dbReference type="PROSITE" id="PS50262">
    <property type="entry name" value="G_PROTEIN_RECEP_F1_2"/>
    <property type="match status" value="1"/>
</dbReference>
<dbReference type="Gene3D" id="1.20.1070.10">
    <property type="entry name" value="Rhodopsin 7-helix transmembrane proteins"/>
    <property type="match status" value="1"/>
</dbReference>
<organism evidence="11">
    <name type="scientific">Octopus bimaculoides</name>
    <name type="common">California two-spotted octopus</name>
    <dbReference type="NCBI Taxonomy" id="37653"/>
    <lineage>
        <taxon>Eukaryota</taxon>
        <taxon>Metazoa</taxon>
        <taxon>Spiralia</taxon>
        <taxon>Lophotrochozoa</taxon>
        <taxon>Mollusca</taxon>
        <taxon>Cephalopoda</taxon>
        <taxon>Coleoidea</taxon>
        <taxon>Octopodiformes</taxon>
        <taxon>Octopoda</taxon>
        <taxon>Incirrata</taxon>
        <taxon>Octopodidae</taxon>
        <taxon>Octopus</taxon>
    </lineage>
</organism>